<reference evidence="1" key="1">
    <citation type="submission" date="2016-04" db="EMBL/GenBank/DDBJ databases">
        <authorList>
            <person name="Evans L.H."/>
            <person name="Alamgir A."/>
            <person name="Owens N."/>
            <person name="Weber N.D."/>
            <person name="Virtaneva K."/>
            <person name="Barbian K."/>
            <person name="Babar A."/>
            <person name="Rosenke K."/>
        </authorList>
    </citation>
    <scope>NUCLEOTIDE SEQUENCE</scope>
    <source>
        <strain evidence="1">86-1</strain>
    </source>
</reference>
<dbReference type="EMBL" id="FLUM01000001">
    <property type="protein sequence ID" value="SBV98524.1"/>
    <property type="molecule type" value="Genomic_DNA"/>
</dbReference>
<protein>
    <submittedName>
        <fullName evidence="1">Uncharacterized protein</fullName>
    </submittedName>
</protein>
<dbReference type="RefSeq" id="WP_296940851.1">
    <property type="nucleotide sequence ID" value="NZ_LT599032.1"/>
</dbReference>
<organism evidence="1">
    <name type="scientific">uncultured Dysgonomonas sp</name>
    <dbReference type="NCBI Taxonomy" id="206096"/>
    <lineage>
        <taxon>Bacteria</taxon>
        <taxon>Pseudomonadati</taxon>
        <taxon>Bacteroidota</taxon>
        <taxon>Bacteroidia</taxon>
        <taxon>Bacteroidales</taxon>
        <taxon>Dysgonomonadaceae</taxon>
        <taxon>Dysgonomonas</taxon>
        <taxon>environmental samples</taxon>
    </lineage>
</organism>
<gene>
    <name evidence="1" type="ORF">KL86DYS1_12196</name>
</gene>
<proteinExistence type="predicted"/>
<name>A0A212JGH7_9BACT</name>
<dbReference type="AlphaFoldDB" id="A0A212JGH7"/>
<accession>A0A212JGH7</accession>
<evidence type="ECO:0000313" key="1">
    <source>
        <dbReference type="EMBL" id="SBV98524.1"/>
    </source>
</evidence>
<sequence>MKVFVFIQQRPLKVSTYTSLTALYEANKSILGISKSTLDKWQFDSYNYVNSRYVIAKTESQSTGDVRNT</sequence>